<dbReference type="EMBL" id="CAJOBC010041757">
    <property type="protein sequence ID" value="CAF4145932.1"/>
    <property type="molecule type" value="Genomic_DNA"/>
</dbReference>
<reference evidence="1" key="1">
    <citation type="submission" date="2021-02" db="EMBL/GenBank/DDBJ databases">
        <authorList>
            <person name="Nowell W R."/>
        </authorList>
    </citation>
    <scope>NUCLEOTIDE SEQUENCE</scope>
</reference>
<keyword evidence="5" id="KW-1185">Reference proteome</keyword>
<gene>
    <name evidence="1" type="ORF">GPM918_LOCUS28933</name>
    <name evidence="2" type="ORF">OVA965_LOCUS32391</name>
    <name evidence="3" type="ORF">SRO942_LOCUS29469</name>
    <name evidence="4" type="ORF">TMI583_LOCUS33248</name>
</gene>
<dbReference type="Proteomes" id="UP000663829">
    <property type="component" value="Unassembled WGS sequence"/>
</dbReference>
<dbReference type="Proteomes" id="UP000681722">
    <property type="component" value="Unassembled WGS sequence"/>
</dbReference>
<protein>
    <submittedName>
        <fullName evidence="1">Uncharacterized protein</fullName>
    </submittedName>
</protein>
<dbReference type="EMBL" id="CAJOBA010046904">
    <property type="protein sequence ID" value="CAF4195011.1"/>
    <property type="molecule type" value="Genomic_DNA"/>
</dbReference>
<name>A0A815EFG4_9BILA</name>
<evidence type="ECO:0000313" key="1">
    <source>
        <dbReference type="EMBL" id="CAF1309702.1"/>
    </source>
</evidence>
<organism evidence="1 5">
    <name type="scientific">Didymodactylos carnosus</name>
    <dbReference type="NCBI Taxonomy" id="1234261"/>
    <lineage>
        <taxon>Eukaryota</taxon>
        <taxon>Metazoa</taxon>
        <taxon>Spiralia</taxon>
        <taxon>Gnathifera</taxon>
        <taxon>Rotifera</taxon>
        <taxon>Eurotatoria</taxon>
        <taxon>Bdelloidea</taxon>
        <taxon>Philodinida</taxon>
        <taxon>Philodinidae</taxon>
        <taxon>Didymodactylos</taxon>
    </lineage>
</organism>
<evidence type="ECO:0000313" key="2">
    <source>
        <dbReference type="EMBL" id="CAF1387213.1"/>
    </source>
</evidence>
<dbReference type="Proteomes" id="UP000682733">
    <property type="component" value="Unassembled WGS sequence"/>
</dbReference>
<dbReference type="EMBL" id="CAJNOK010025204">
    <property type="protein sequence ID" value="CAF1387213.1"/>
    <property type="molecule type" value="Genomic_DNA"/>
</dbReference>
<evidence type="ECO:0000313" key="3">
    <source>
        <dbReference type="EMBL" id="CAF4145932.1"/>
    </source>
</evidence>
<dbReference type="AlphaFoldDB" id="A0A815EFG4"/>
<evidence type="ECO:0000313" key="4">
    <source>
        <dbReference type="EMBL" id="CAF4195011.1"/>
    </source>
</evidence>
<sequence length="99" mass="11878">MATGHHAKWNKYEFILRLKCEYGTESEWMPLVIRNIPSYNMYNIWLKLSVIERVQRVSFHQDDKKEIDCVEAIVKMSDGNQEYKLEDKYGNYTLGRKKN</sequence>
<comment type="caution">
    <text evidence="1">The sequence shown here is derived from an EMBL/GenBank/DDBJ whole genome shotgun (WGS) entry which is preliminary data.</text>
</comment>
<dbReference type="Proteomes" id="UP000677228">
    <property type="component" value="Unassembled WGS sequence"/>
</dbReference>
<proteinExistence type="predicted"/>
<dbReference type="EMBL" id="CAJNOQ010012870">
    <property type="protein sequence ID" value="CAF1309702.1"/>
    <property type="molecule type" value="Genomic_DNA"/>
</dbReference>
<evidence type="ECO:0000313" key="5">
    <source>
        <dbReference type="Proteomes" id="UP000663829"/>
    </source>
</evidence>
<accession>A0A815EFG4</accession>